<dbReference type="SUPFAM" id="SSF48403">
    <property type="entry name" value="Ankyrin repeat"/>
    <property type="match status" value="1"/>
</dbReference>
<dbReference type="PANTHER" id="PTHR24173:SF74">
    <property type="entry name" value="ANKYRIN REPEAT DOMAIN-CONTAINING PROTEIN 16"/>
    <property type="match status" value="1"/>
</dbReference>
<name>A0A6A7A160_9PLEO</name>
<dbReference type="PROSITE" id="PS50088">
    <property type="entry name" value="ANK_REPEAT"/>
    <property type="match status" value="1"/>
</dbReference>
<gene>
    <name evidence="4" type="ORF">CC86DRAFT_466647</name>
</gene>
<dbReference type="SMART" id="SM00248">
    <property type="entry name" value="ANK"/>
    <property type="match status" value="2"/>
</dbReference>
<dbReference type="Pfam" id="PF12796">
    <property type="entry name" value="Ank_2"/>
    <property type="match status" value="1"/>
</dbReference>
<evidence type="ECO:0000256" key="2">
    <source>
        <dbReference type="ARBA" id="ARBA00023043"/>
    </source>
</evidence>
<accession>A0A6A7A160</accession>
<dbReference type="OrthoDB" id="5337793at2759"/>
<organism evidence="4 5">
    <name type="scientific">Ophiobolus disseminans</name>
    <dbReference type="NCBI Taxonomy" id="1469910"/>
    <lineage>
        <taxon>Eukaryota</taxon>
        <taxon>Fungi</taxon>
        <taxon>Dikarya</taxon>
        <taxon>Ascomycota</taxon>
        <taxon>Pezizomycotina</taxon>
        <taxon>Dothideomycetes</taxon>
        <taxon>Pleosporomycetidae</taxon>
        <taxon>Pleosporales</taxon>
        <taxon>Pleosporineae</taxon>
        <taxon>Phaeosphaeriaceae</taxon>
        <taxon>Ophiobolus</taxon>
    </lineage>
</organism>
<proteinExistence type="predicted"/>
<keyword evidence="1" id="KW-0677">Repeat</keyword>
<dbReference type="Gene3D" id="1.25.40.20">
    <property type="entry name" value="Ankyrin repeat-containing domain"/>
    <property type="match status" value="1"/>
</dbReference>
<keyword evidence="2 3" id="KW-0040">ANK repeat</keyword>
<keyword evidence="5" id="KW-1185">Reference proteome</keyword>
<dbReference type="InterPro" id="IPR002110">
    <property type="entry name" value="Ankyrin_rpt"/>
</dbReference>
<dbReference type="AlphaFoldDB" id="A0A6A7A160"/>
<feature type="repeat" description="ANK" evidence="3">
    <location>
        <begin position="99"/>
        <end position="136"/>
    </location>
</feature>
<evidence type="ECO:0000256" key="1">
    <source>
        <dbReference type="ARBA" id="ARBA00022737"/>
    </source>
</evidence>
<dbReference type="PANTHER" id="PTHR24173">
    <property type="entry name" value="ANKYRIN REPEAT CONTAINING"/>
    <property type="match status" value="1"/>
</dbReference>
<reference evidence="4" key="1">
    <citation type="journal article" date="2020" name="Stud. Mycol.">
        <title>101 Dothideomycetes genomes: a test case for predicting lifestyles and emergence of pathogens.</title>
        <authorList>
            <person name="Haridas S."/>
            <person name="Albert R."/>
            <person name="Binder M."/>
            <person name="Bloem J."/>
            <person name="Labutti K."/>
            <person name="Salamov A."/>
            <person name="Andreopoulos B."/>
            <person name="Baker S."/>
            <person name="Barry K."/>
            <person name="Bills G."/>
            <person name="Bluhm B."/>
            <person name="Cannon C."/>
            <person name="Castanera R."/>
            <person name="Culley D."/>
            <person name="Daum C."/>
            <person name="Ezra D."/>
            <person name="Gonzalez J."/>
            <person name="Henrissat B."/>
            <person name="Kuo A."/>
            <person name="Liang C."/>
            <person name="Lipzen A."/>
            <person name="Lutzoni F."/>
            <person name="Magnuson J."/>
            <person name="Mondo S."/>
            <person name="Nolan M."/>
            <person name="Ohm R."/>
            <person name="Pangilinan J."/>
            <person name="Park H.-J."/>
            <person name="Ramirez L."/>
            <person name="Alfaro M."/>
            <person name="Sun H."/>
            <person name="Tritt A."/>
            <person name="Yoshinaga Y."/>
            <person name="Zwiers L.-H."/>
            <person name="Turgeon B."/>
            <person name="Goodwin S."/>
            <person name="Spatafora J."/>
            <person name="Crous P."/>
            <person name="Grigoriev I."/>
        </authorList>
    </citation>
    <scope>NUCLEOTIDE SEQUENCE</scope>
    <source>
        <strain evidence="4">CBS 113818</strain>
    </source>
</reference>
<protein>
    <submittedName>
        <fullName evidence="4">Uncharacterized protein</fullName>
    </submittedName>
</protein>
<sequence length="445" mass="49187">MTQNADSEVSDDPTSVLADLTTKFAGTTLNDTPAKTKRIILPVRSVTKTSRSSQFNTPQKHVCIEEARHECRVGSIAQVPSLSDISSDQDLSLQGIDEEGNTALILASAAATPFGSSVAILSNLLSNGADINARNRRGRTALMEAAFRGKFHNVNLLLDDKWEVKVDVDMRDDKGLRAIDFATDDMKWKEERRRRCNESPELLKQGPLDDSLRELVETRLRMESTRTKKLFVGKKNDSVLAMPSAATRTCETEIVTNVALPQEVNLPRQSVGDEGCQSSPVVSLLSFEEQLAGMNKVIQEQTKLLQRVELSLKEYSAQRGILEDIRADTARNRAETEKIRAETAQIRADTQKLQGKTSEQLREWLAMFKETQATILLPRTDNAMDLINLCLDEVDVVPPSASETCQMTVLGVEEKRRLAGKLNTVLCKTALTLCASDVSAEPLLS</sequence>
<evidence type="ECO:0000256" key="3">
    <source>
        <dbReference type="PROSITE-ProRule" id="PRU00023"/>
    </source>
</evidence>
<evidence type="ECO:0000313" key="4">
    <source>
        <dbReference type="EMBL" id="KAF2826853.1"/>
    </source>
</evidence>
<dbReference type="InterPro" id="IPR036770">
    <property type="entry name" value="Ankyrin_rpt-contain_sf"/>
</dbReference>
<dbReference type="EMBL" id="MU006225">
    <property type="protein sequence ID" value="KAF2826853.1"/>
    <property type="molecule type" value="Genomic_DNA"/>
</dbReference>
<evidence type="ECO:0000313" key="5">
    <source>
        <dbReference type="Proteomes" id="UP000799424"/>
    </source>
</evidence>
<dbReference type="Proteomes" id="UP000799424">
    <property type="component" value="Unassembled WGS sequence"/>
</dbReference>